<feature type="coiled-coil region" evidence="1">
    <location>
        <begin position="11"/>
        <end position="47"/>
    </location>
</feature>
<keyword evidence="1" id="KW-0175">Coiled coil</keyword>
<sequence length="228" mass="26472">MSFPACKPDACDQQIKNKNNAEKLKQQKEINEEYLELKRNLDKTEIEGELQFQMLEKQQNDSQKEKLKNTETAILNGIANLAKLRAKQSLDDQFNLFKQQCNILCSKYKLFECEFNISETLILQAVKMRNQSEIDMDDLLSSLRVFSYYNTEFNAEGSGNDAEFISLVNQILPITENIKTELISIQSRMENESDSNGDIEHEVVKELILVNDYMTEMSDLIKKFKFII</sequence>
<dbReference type="WormBase" id="B0507.7">
    <property type="protein sequence ID" value="CE48572"/>
    <property type="gene ID" value="WBGene00015224"/>
</dbReference>
<protein>
    <submittedName>
        <fullName evidence="2">Protein containing ALS2cr12 (ALS2CR12) signature</fullName>
    </submittedName>
</protein>
<dbReference type="EMBL" id="BX284605">
    <property type="protein sequence ID" value="CCD62077.2"/>
    <property type="molecule type" value="Genomic_DNA"/>
</dbReference>
<name>Q22881_CAEEL</name>
<reference evidence="2 3" key="1">
    <citation type="journal article" date="1998" name="Science">
        <title>Genome sequence of the nematode C. elegans: a platform for investigating biology.</title>
        <authorList>
            <consortium name="The C. elegans sequencing consortium"/>
            <person name="Sulson J.E."/>
            <person name="Waterston R."/>
        </authorList>
    </citation>
    <scope>NUCLEOTIDE SEQUENCE [LARGE SCALE GENOMIC DNA]</scope>
    <source>
        <strain evidence="2 3">Bristol N2</strain>
    </source>
</reference>
<dbReference type="KEGG" id="cel:CELE_B0507.7"/>
<organism evidence="2 3">
    <name type="scientific">Caenorhabditis elegans</name>
    <dbReference type="NCBI Taxonomy" id="6239"/>
    <lineage>
        <taxon>Eukaryota</taxon>
        <taxon>Metazoa</taxon>
        <taxon>Ecdysozoa</taxon>
        <taxon>Nematoda</taxon>
        <taxon>Chromadorea</taxon>
        <taxon>Rhabditida</taxon>
        <taxon>Rhabditina</taxon>
        <taxon>Rhabditomorpha</taxon>
        <taxon>Rhabditoidea</taxon>
        <taxon>Rhabditidae</taxon>
        <taxon>Peloderinae</taxon>
        <taxon>Caenorhabditis</taxon>
    </lineage>
</organism>
<evidence type="ECO:0000313" key="3">
    <source>
        <dbReference type="Proteomes" id="UP000001940"/>
    </source>
</evidence>
<dbReference type="Proteomes" id="UP000001940">
    <property type="component" value="Chromosome V"/>
</dbReference>
<dbReference type="FunCoup" id="Q22881">
    <property type="interactions" value="2"/>
</dbReference>
<dbReference type="PeptideAtlas" id="Q22881"/>
<dbReference type="InParanoid" id="Q22881"/>
<dbReference type="GeneID" id="182014"/>
<proteinExistence type="evidence at protein level"/>
<dbReference type="UCSC" id="B0507.7">
    <property type="organism name" value="c. elegans"/>
</dbReference>
<dbReference type="RefSeq" id="NP_001379586.1">
    <property type="nucleotide sequence ID" value="NM_001392567.1"/>
</dbReference>
<evidence type="ECO:0000256" key="1">
    <source>
        <dbReference type="SAM" id="Coils"/>
    </source>
</evidence>
<dbReference type="STRING" id="6239.B0507.7.1"/>
<dbReference type="HOGENOM" id="CLU_1215734_0_0_1"/>
<keyword evidence="5" id="KW-1267">Proteomics identification</keyword>
<gene>
    <name evidence="2 4" type="ORF">B0507.7</name>
    <name evidence="2" type="ORF">CELE_B0507.7</name>
</gene>
<dbReference type="Bgee" id="WBGene00015224">
    <property type="expression patterns" value="Expressed in adult organism"/>
</dbReference>
<evidence type="ECO:0000313" key="2">
    <source>
        <dbReference type="EMBL" id="CCD62077.2"/>
    </source>
</evidence>
<dbReference type="AGR" id="WB:WBGene00015224"/>
<keyword evidence="3" id="KW-1185">Reference proteome</keyword>
<dbReference type="CTD" id="182014"/>
<evidence type="ECO:0007829" key="5">
    <source>
        <dbReference type="PeptideAtlas" id="Q22881"/>
    </source>
</evidence>
<evidence type="ECO:0000313" key="4">
    <source>
        <dbReference type="WormBase" id="B0507.7"/>
    </source>
</evidence>
<dbReference type="AlphaFoldDB" id="Q22881"/>
<dbReference type="PaxDb" id="6239-B0507.7"/>
<accession>Q22881</accession>